<dbReference type="Gene3D" id="2.40.128.340">
    <property type="match status" value="1"/>
</dbReference>
<dbReference type="Proteomes" id="UP000292884">
    <property type="component" value="Unassembled WGS sequence"/>
</dbReference>
<evidence type="ECO:0000256" key="1">
    <source>
        <dbReference type="ARBA" id="ARBA00022729"/>
    </source>
</evidence>
<dbReference type="InterPro" id="IPR028994">
    <property type="entry name" value="Integrin_alpha_N"/>
</dbReference>
<dbReference type="InterPro" id="IPR004843">
    <property type="entry name" value="Calcineurin-like_PHP"/>
</dbReference>
<comment type="caution">
    <text evidence="4">The sequence shown here is derived from an EMBL/GenBank/DDBJ whole genome shotgun (WGS) entry which is preliminary data.</text>
</comment>
<name>A0A4R0MP08_9SPHI</name>
<dbReference type="AlphaFoldDB" id="A0A4R0MP08"/>
<dbReference type="PANTHER" id="PTHR43143">
    <property type="entry name" value="METALLOPHOSPHOESTERASE, CALCINEURIN SUPERFAMILY"/>
    <property type="match status" value="1"/>
</dbReference>
<sequence>MKYKKTYLIIVIVSVFVYLGTVALKPEEKQLATAGADEFTIAVFGDTQNYVDFDDKKLDADCQGLTPFQHMVSWVINNKEKENIKYVVSLGDITDNFNEPGEETHLQWERAHDTYEPFKKANVPFGVVPGNHDLNFASRFTYPKYGTSFPAVPDFDRYFGRSQFPSYNRAGFPTDQSNQNHYDVIQTPVGEFMILYFKWQHVEAEADTALNWAYQMMDKKENANRKVILATHFTVSASDTDKDGKNDWGRQTYQNPSYSQSAKIYDKLKSFPNFFMFLGGHAYGSYYREDTFDGRTVKSFTTDFSYSCGKGESSFPPGVVRTIKFIPGKDLLEFKSFVPGQKPIEVFTKPWKHGFATSRKNDMDNDGRSELIGFKQGTWTYLNQKVRFGDLNSIPVAADYNGDGKTDLATYNDGLWAIKDGRTDTLGQAGDVPIPADYDGNGTIDVATFNPVTKTFQVKQLYSKKLITVNDVDFGDIAIPFDFNGDGKADFATFNSLTSVWKINGLTTKVFGQKGDIPVPGDYKGQGKSIPSVFRMNKRLNTNTWLVEGMKPIVIGQNGDIPAPGDYNGDGKTDLAVYKPLTGQLIIFQQATISNLKAQRCVNLSYAIRQSFYK</sequence>
<keyword evidence="2" id="KW-0812">Transmembrane</keyword>
<accession>A0A4R0MP08</accession>
<dbReference type="SUPFAM" id="SSF56300">
    <property type="entry name" value="Metallo-dependent phosphatases"/>
    <property type="match status" value="1"/>
</dbReference>
<dbReference type="PANTHER" id="PTHR43143:SF5">
    <property type="entry name" value="SECRETED PROTEIN"/>
    <property type="match status" value="1"/>
</dbReference>
<protein>
    <recommendedName>
        <fullName evidence="3">Calcineurin-like phosphoesterase domain-containing protein</fullName>
    </recommendedName>
</protein>
<evidence type="ECO:0000313" key="4">
    <source>
        <dbReference type="EMBL" id="TCC88569.1"/>
    </source>
</evidence>
<dbReference type="OrthoDB" id="9772095at2"/>
<gene>
    <name evidence="4" type="ORF">EZ428_18180</name>
</gene>
<keyword evidence="2" id="KW-1133">Transmembrane helix</keyword>
<dbReference type="InterPro" id="IPR029052">
    <property type="entry name" value="Metallo-depent_PP-like"/>
</dbReference>
<feature type="domain" description="Calcineurin-like phosphoesterase" evidence="3">
    <location>
        <begin position="40"/>
        <end position="242"/>
    </location>
</feature>
<dbReference type="Pfam" id="PF01839">
    <property type="entry name" value="FG-GAP"/>
    <property type="match status" value="1"/>
</dbReference>
<evidence type="ECO:0000256" key="2">
    <source>
        <dbReference type="SAM" id="Phobius"/>
    </source>
</evidence>
<proteinExistence type="predicted"/>
<keyword evidence="1" id="KW-0732">Signal</keyword>
<keyword evidence="2" id="KW-0472">Membrane</keyword>
<dbReference type="InterPro" id="IPR013517">
    <property type="entry name" value="FG-GAP"/>
</dbReference>
<dbReference type="GO" id="GO:0016787">
    <property type="term" value="F:hydrolase activity"/>
    <property type="evidence" value="ECO:0007669"/>
    <property type="project" value="InterPro"/>
</dbReference>
<evidence type="ECO:0000259" key="3">
    <source>
        <dbReference type="Pfam" id="PF00149"/>
    </source>
</evidence>
<dbReference type="RefSeq" id="WP_131554623.1">
    <property type="nucleotide sequence ID" value="NZ_SJSK01000005.1"/>
</dbReference>
<organism evidence="4 5">
    <name type="scientific">Pedobacter frigiditerrae</name>
    <dbReference type="NCBI Taxonomy" id="2530452"/>
    <lineage>
        <taxon>Bacteria</taxon>
        <taxon>Pseudomonadati</taxon>
        <taxon>Bacteroidota</taxon>
        <taxon>Sphingobacteriia</taxon>
        <taxon>Sphingobacteriales</taxon>
        <taxon>Sphingobacteriaceae</taxon>
        <taxon>Pedobacter</taxon>
    </lineage>
</organism>
<dbReference type="Gene3D" id="3.60.21.10">
    <property type="match status" value="1"/>
</dbReference>
<feature type="transmembrane region" description="Helical" evidence="2">
    <location>
        <begin position="7"/>
        <end position="24"/>
    </location>
</feature>
<dbReference type="InterPro" id="IPR051918">
    <property type="entry name" value="STPP_CPPED1"/>
</dbReference>
<keyword evidence="5" id="KW-1185">Reference proteome</keyword>
<dbReference type="Pfam" id="PF00149">
    <property type="entry name" value="Metallophos"/>
    <property type="match status" value="1"/>
</dbReference>
<dbReference type="EMBL" id="SJSK01000005">
    <property type="protein sequence ID" value="TCC88569.1"/>
    <property type="molecule type" value="Genomic_DNA"/>
</dbReference>
<reference evidence="4 5" key="1">
    <citation type="submission" date="2019-02" db="EMBL/GenBank/DDBJ databases">
        <title>Pedobacter sp. RP-1-13 sp. nov., isolated from Arctic soil.</title>
        <authorList>
            <person name="Dahal R.H."/>
        </authorList>
    </citation>
    <scope>NUCLEOTIDE SEQUENCE [LARGE SCALE GENOMIC DNA]</scope>
    <source>
        <strain evidence="4 5">RP-1-13</strain>
    </source>
</reference>
<dbReference type="SUPFAM" id="SSF69318">
    <property type="entry name" value="Integrin alpha N-terminal domain"/>
    <property type="match status" value="1"/>
</dbReference>
<evidence type="ECO:0000313" key="5">
    <source>
        <dbReference type="Proteomes" id="UP000292884"/>
    </source>
</evidence>